<protein>
    <submittedName>
        <fullName evidence="1">Uncharacterized protein</fullName>
    </submittedName>
</protein>
<evidence type="ECO:0000313" key="2">
    <source>
        <dbReference type="Proteomes" id="UP000230821"/>
    </source>
</evidence>
<gene>
    <name evidence="1" type="ORF">CSA56_14990</name>
</gene>
<accession>A0A2G6KAA7</accession>
<name>A0A2G6KAA7_9BACT</name>
<proteinExistence type="predicted"/>
<reference evidence="1 2" key="1">
    <citation type="submission" date="2017-10" db="EMBL/GenBank/DDBJ databases">
        <title>Novel microbial diversity and functional potential in the marine mammal oral microbiome.</title>
        <authorList>
            <person name="Dudek N.K."/>
            <person name="Sun C.L."/>
            <person name="Burstein D."/>
            <person name="Kantor R.S."/>
            <person name="Aliaga Goltsman D.S."/>
            <person name="Bik E.M."/>
            <person name="Thomas B.C."/>
            <person name="Banfield J.F."/>
            <person name="Relman D.A."/>
        </authorList>
    </citation>
    <scope>NUCLEOTIDE SEQUENCE [LARGE SCALE GENOMIC DNA]</scope>
    <source>
        <strain evidence="1">DOLJORAL78_47_16</strain>
    </source>
</reference>
<dbReference type="AlphaFoldDB" id="A0A2G6KAA7"/>
<dbReference type="EMBL" id="PDSK01000111">
    <property type="protein sequence ID" value="PIE32607.1"/>
    <property type="molecule type" value="Genomic_DNA"/>
</dbReference>
<organism evidence="1 2">
    <name type="scientific">candidate division KSB3 bacterium</name>
    <dbReference type="NCBI Taxonomy" id="2044937"/>
    <lineage>
        <taxon>Bacteria</taxon>
        <taxon>candidate division KSB3</taxon>
    </lineage>
</organism>
<comment type="caution">
    <text evidence="1">The sequence shown here is derived from an EMBL/GenBank/DDBJ whole genome shotgun (WGS) entry which is preliminary data.</text>
</comment>
<dbReference type="Proteomes" id="UP000230821">
    <property type="component" value="Unassembled WGS sequence"/>
</dbReference>
<sequence length="70" mass="8174">MFVDDEKIILQSLKAQIKKIFWQSLCHGIDVVLTLYHNKLKHGIDVIRDYPDVPMIPCYLRIPPILKQGN</sequence>
<evidence type="ECO:0000313" key="1">
    <source>
        <dbReference type="EMBL" id="PIE32607.1"/>
    </source>
</evidence>